<name>A0A9W8LGP6_9FUNG</name>
<keyword evidence="3" id="KW-1185">Reference proteome</keyword>
<sequence length="266" mass="28668">MLLARGLAVARVPARASAARAGAARGYAADPAQKRRDMRRKATTRDRRPAASDISTAPTCVARISNLPPGTSAADIGGLAAAPGGARAKIKALRFEFDHSLRPLRSARAVFFSDREAADFVAATNGTLFAGSRLRTDFVVNEVVPNPARDQYLGSAQGTVVFLYGYPQYMHQHQIRDYYRAYDIVDTMLPGVQPAPLDGATFLVRRGAFLVQLSTPAEARRFIRDVYGSTYTAKPEDWAGAGPDTPLPSAVEATGRQYVIKAILAN</sequence>
<dbReference type="CDD" id="cd00590">
    <property type="entry name" value="RRM_SF"/>
    <property type="match status" value="1"/>
</dbReference>
<feature type="region of interest" description="Disordered" evidence="1">
    <location>
        <begin position="23"/>
        <end position="54"/>
    </location>
</feature>
<organism evidence="2 3">
    <name type="scientific">Coemansia javaensis</name>
    <dbReference type="NCBI Taxonomy" id="2761396"/>
    <lineage>
        <taxon>Eukaryota</taxon>
        <taxon>Fungi</taxon>
        <taxon>Fungi incertae sedis</taxon>
        <taxon>Zoopagomycota</taxon>
        <taxon>Kickxellomycotina</taxon>
        <taxon>Kickxellomycetes</taxon>
        <taxon>Kickxellales</taxon>
        <taxon>Kickxellaceae</taxon>
        <taxon>Coemansia</taxon>
    </lineage>
</organism>
<evidence type="ECO:0000313" key="2">
    <source>
        <dbReference type="EMBL" id="KAJ2780899.1"/>
    </source>
</evidence>
<dbReference type="GO" id="GO:0003676">
    <property type="term" value="F:nucleic acid binding"/>
    <property type="evidence" value="ECO:0007669"/>
    <property type="project" value="InterPro"/>
</dbReference>
<dbReference type="Proteomes" id="UP001140217">
    <property type="component" value="Unassembled WGS sequence"/>
</dbReference>
<dbReference type="AlphaFoldDB" id="A0A9W8LGP6"/>
<protein>
    <recommendedName>
        <fullName evidence="4">RRM domain-containing protein</fullName>
    </recommendedName>
</protein>
<proteinExistence type="predicted"/>
<dbReference type="OrthoDB" id="5541797at2759"/>
<dbReference type="EMBL" id="JANBUL010000121">
    <property type="protein sequence ID" value="KAJ2780899.1"/>
    <property type="molecule type" value="Genomic_DNA"/>
</dbReference>
<evidence type="ECO:0000256" key="1">
    <source>
        <dbReference type="SAM" id="MobiDB-lite"/>
    </source>
</evidence>
<reference evidence="2" key="1">
    <citation type="submission" date="2022-07" db="EMBL/GenBank/DDBJ databases">
        <title>Phylogenomic reconstructions and comparative analyses of Kickxellomycotina fungi.</title>
        <authorList>
            <person name="Reynolds N.K."/>
            <person name="Stajich J.E."/>
            <person name="Barry K."/>
            <person name="Grigoriev I.V."/>
            <person name="Crous P."/>
            <person name="Smith M.E."/>
        </authorList>
    </citation>
    <scope>NUCLEOTIDE SEQUENCE</scope>
    <source>
        <strain evidence="2">NBRC 105414</strain>
    </source>
</reference>
<accession>A0A9W8LGP6</accession>
<comment type="caution">
    <text evidence="2">The sequence shown here is derived from an EMBL/GenBank/DDBJ whole genome shotgun (WGS) entry which is preliminary data.</text>
</comment>
<evidence type="ECO:0000313" key="3">
    <source>
        <dbReference type="Proteomes" id="UP001140217"/>
    </source>
</evidence>
<dbReference type="InterPro" id="IPR035979">
    <property type="entry name" value="RBD_domain_sf"/>
</dbReference>
<gene>
    <name evidence="2" type="ORF">H4R18_003194</name>
</gene>
<evidence type="ECO:0008006" key="4">
    <source>
        <dbReference type="Google" id="ProtNLM"/>
    </source>
</evidence>
<dbReference type="SUPFAM" id="SSF54928">
    <property type="entry name" value="RNA-binding domain, RBD"/>
    <property type="match status" value="1"/>
</dbReference>